<evidence type="ECO:0000313" key="3">
    <source>
        <dbReference type="EMBL" id="KAL0433243.1"/>
    </source>
</evidence>
<dbReference type="AlphaFoldDB" id="A0AAW2VVE1"/>
<comment type="caution">
    <text evidence="3">The sequence shown here is derived from an EMBL/GenBank/DDBJ whole genome shotgun (WGS) entry which is preliminary data.</text>
</comment>
<dbReference type="EMBL" id="JACGWN010000009">
    <property type="protein sequence ID" value="KAL0433243.1"/>
    <property type="molecule type" value="Genomic_DNA"/>
</dbReference>
<dbReference type="Pfam" id="PF10189">
    <property type="entry name" value="Ints3_N"/>
    <property type="match status" value="2"/>
</dbReference>
<sequence length="429" mass="50151">MLHSTIEEEYSNLNRVILYGIFCEPHLVKVHIKHLHGIITDGYEYFTSILVKIVIELYGKLVDSVKRQLIWVTYEMVDVSAVGYDCLLVALLRQIVGGDFGEENLWLCFEMVNLFSSKWVMNIPKIESLRQMEIGFCVRMLRENFSLCLRIGRDLVRLLQDLVHVPKFRSIWKDLLYNPSAFKVDGFVDISQIYGTRTSRWYFLLRITPEMESQLRFLLTRVKFGSQKRYQVWFARKFLAVPERKAVVIDIVRFICCAHHPSNEIIHSDVIPRWAVIGWLLKYDLKHYVEENLKLALFYDWIFFDEKVDNIMNIEPAVLLMVHSIPRYIDITHSLLEFLFILLDNYDVERKEIVSRGISTALHTLIKKGVVQSPDVLTSCDMLSPIFKERLGKLLSDSQFQHRKEFQTTNIPRGGIPSVSSSLESQTYA</sequence>
<reference evidence="3" key="2">
    <citation type="journal article" date="2024" name="Plant">
        <title>Genomic evolution and insights into agronomic trait innovations of Sesamum species.</title>
        <authorList>
            <person name="Miao H."/>
            <person name="Wang L."/>
            <person name="Qu L."/>
            <person name="Liu H."/>
            <person name="Sun Y."/>
            <person name="Le M."/>
            <person name="Wang Q."/>
            <person name="Wei S."/>
            <person name="Zheng Y."/>
            <person name="Lin W."/>
            <person name="Duan Y."/>
            <person name="Cao H."/>
            <person name="Xiong S."/>
            <person name="Wang X."/>
            <person name="Wei L."/>
            <person name="Li C."/>
            <person name="Ma Q."/>
            <person name="Ju M."/>
            <person name="Zhao R."/>
            <person name="Li G."/>
            <person name="Mu C."/>
            <person name="Tian Q."/>
            <person name="Mei H."/>
            <person name="Zhang T."/>
            <person name="Gao T."/>
            <person name="Zhang H."/>
        </authorList>
    </citation>
    <scope>NUCLEOTIDE SEQUENCE</scope>
    <source>
        <strain evidence="3">KEN1</strain>
    </source>
</reference>
<feature type="domain" description="Integrator complex subunit 3 N-terminal" evidence="2">
    <location>
        <begin position="8"/>
        <end position="121"/>
    </location>
</feature>
<dbReference type="PANTHER" id="PTHR13587:SF7">
    <property type="entry name" value="INTEGRATOR COMPLEX SUBUNIT 3"/>
    <property type="match status" value="1"/>
</dbReference>
<dbReference type="GO" id="GO:0005737">
    <property type="term" value="C:cytoplasm"/>
    <property type="evidence" value="ECO:0007669"/>
    <property type="project" value="TreeGrafter"/>
</dbReference>
<feature type="region of interest" description="Disordered" evidence="1">
    <location>
        <begin position="409"/>
        <end position="429"/>
    </location>
</feature>
<name>A0AAW2VVE1_9LAMI</name>
<proteinExistence type="predicted"/>
<dbReference type="InterPro" id="IPR019333">
    <property type="entry name" value="INTS3_N"/>
</dbReference>
<feature type="domain" description="Integrator complex subunit 3 N-terminal" evidence="2">
    <location>
        <begin position="122"/>
        <end position="390"/>
    </location>
</feature>
<organism evidence="3">
    <name type="scientific">Sesamum latifolium</name>
    <dbReference type="NCBI Taxonomy" id="2727402"/>
    <lineage>
        <taxon>Eukaryota</taxon>
        <taxon>Viridiplantae</taxon>
        <taxon>Streptophyta</taxon>
        <taxon>Embryophyta</taxon>
        <taxon>Tracheophyta</taxon>
        <taxon>Spermatophyta</taxon>
        <taxon>Magnoliopsida</taxon>
        <taxon>eudicotyledons</taxon>
        <taxon>Gunneridae</taxon>
        <taxon>Pentapetalae</taxon>
        <taxon>asterids</taxon>
        <taxon>lamiids</taxon>
        <taxon>Lamiales</taxon>
        <taxon>Pedaliaceae</taxon>
        <taxon>Sesamum</taxon>
    </lineage>
</organism>
<evidence type="ECO:0000259" key="2">
    <source>
        <dbReference type="Pfam" id="PF10189"/>
    </source>
</evidence>
<evidence type="ECO:0000256" key="1">
    <source>
        <dbReference type="SAM" id="MobiDB-lite"/>
    </source>
</evidence>
<protein>
    <submittedName>
        <fullName evidence="3">Integrator complex subunit</fullName>
    </submittedName>
</protein>
<gene>
    <name evidence="3" type="ORF">Slati_2658600</name>
</gene>
<reference evidence="3" key="1">
    <citation type="submission" date="2020-06" db="EMBL/GenBank/DDBJ databases">
        <authorList>
            <person name="Li T."/>
            <person name="Hu X."/>
            <person name="Zhang T."/>
            <person name="Song X."/>
            <person name="Zhang H."/>
            <person name="Dai N."/>
            <person name="Sheng W."/>
            <person name="Hou X."/>
            <person name="Wei L."/>
        </authorList>
    </citation>
    <scope>NUCLEOTIDE SEQUENCE</scope>
    <source>
        <strain evidence="3">KEN1</strain>
        <tissue evidence="3">Leaf</tissue>
    </source>
</reference>
<accession>A0AAW2VVE1</accession>
<feature type="compositionally biased region" description="Polar residues" evidence="1">
    <location>
        <begin position="418"/>
        <end position="429"/>
    </location>
</feature>
<dbReference type="InterPro" id="IPR045334">
    <property type="entry name" value="INTS3"/>
</dbReference>
<dbReference type="PANTHER" id="PTHR13587">
    <property type="entry name" value="INTEGRATOR COMPLEX SUBUNIT 3"/>
    <property type="match status" value="1"/>
</dbReference>